<dbReference type="SFLD" id="SFLDG00358">
    <property type="entry name" value="Main_(cytGST)"/>
    <property type="match status" value="1"/>
</dbReference>
<evidence type="ECO:0000313" key="3">
    <source>
        <dbReference type="EMBL" id="GMH68502.1"/>
    </source>
</evidence>
<dbReference type="InterPro" id="IPR036249">
    <property type="entry name" value="Thioredoxin-like_sf"/>
</dbReference>
<feature type="compositionally biased region" description="Basic and acidic residues" evidence="1">
    <location>
        <begin position="397"/>
        <end position="407"/>
    </location>
</feature>
<organism evidence="3 4">
    <name type="scientific">Triparma laevis f. inornata</name>
    <dbReference type="NCBI Taxonomy" id="1714386"/>
    <lineage>
        <taxon>Eukaryota</taxon>
        <taxon>Sar</taxon>
        <taxon>Stramenopiles</taxon>
        <taxon>Ochrophyta</taxon>
        <taxon>Bolidophyceae</taxon>
        <taxon>Parmales</taxon>
        <taxon>Triparmaceae</taxon>
        <taxon>Triparma</taxon>
    </lineage>
</organism>
<feature type="non-terminal residue" evidence="3">
    <location>
        <position position="424"/>
    </location>
</feature>
<dbReference type="PANTHER" id="PTHR43968:SF14">
    <property type="entry name" value="GLUTATHIONE S-TRANSFERASE"/>
    <property type="match status" value="1"/>
</dbReference>
<dbReference type="SUPFAM" id="SSF52833">
    <property type="entry name" value="Thioredoxin-like"/>
    <property type="match status" value="1"/>
</dbReference>
<protein>
    <recommendedName>
        <fullName evidence="2">GST N-terminal domain-containing protein</fullName>
    </recommendedName>
</protein>
<feature type="region of interest" description="Disordered" evidence="1">
    <location>
        <begin position="393"/>
        <end position="424"/>
    </location>
</feature>
<dbReference type="CDD" id="cd00570">
    <property type="entry name" value="GST_N_family"/>
    <property type="match status" value="1"/>
</dbReference>
<dbReference type="Pfam" id="PF13409">
    <property type="entry name" value="GST_N_2"/>
    <property type="match status" value="1"/>
</dbReference>
<name>A0A9W7AA31_9STRA</name>
<dbReference type="InterPro" id="IPR004045">
    <property type="entry name" value="Glutathione_S-Trfase_N"/>
</dbReference>
<dbReference type="Gene3D" id="1.20.1050.10">
    <property type="match status" value="1"/>
</dbReference>
<feature type="domain" description="GST N-terminal" evidence="2">
    <location>
        <begin position="50"/>
        <end position="131"/>
    </location>
</feature>
<gene>
    <name evidence="3" type="ORF">TL16_g04948</name>
</gene>
<dbReference type="PROSITE" id="PS50404">
    <property type="entry name" value="GST_NTER"/>
    <property type="match status" value="1"/>
</dbReference>
<accession>A0A9W7AA31</accession>
<dbReference type="Proteomes" id="UP001162640">
    <property type="component" value="Unassembled WGS sequence"/>
</dbReference>
<dbReference type="SFLD" id="SFLDS00019">
    <property type="entry name" value="Glutathione_Transferase_(cytos"/>
    <property type="match status" value="1"/>
</dbReference>
<dbReference type="AlphaFoldDB" id="A0A9W7AA31"/>
<proteinExistence type="predicted"/>
<dbReference type="InterPro" id="IPR040079">
    <property type="entry name" value="Glutathione_S-Trfase"/>
</dbReference>
<dbReference type="PANTHER" id="PTHR43968">
    <property type="match status" value="1"/>
</dbReference>
<evidence type="ECO:0000313" key="4">
    <source>
        <dbReference type="Proteomes" id="UP001162640"/>
    </source>
</evidence>
<reference evidence="4" key="1">
    <citation type="journal article" date="2023" name="Commun. Biol.">
        <title>Genome analysis of Parmales, the sister group of diatoms, reveals the evolutionary specialization of diatoms from phago-mixotrophs to photoautotrophs.</title>
        <authorList>
            <person name="Ban H."/>
            <person name="Sato S."/>
            <person name="Yoshikawa S."/>
            <person name="Yamada K."/>
            <person name="Nakamura Y."/>
            <person name="Ichinomiya M."/>
            <person name="Sato N."/>
            <person name="Blanc-Mathieu R."/>
            <person name="Endo H."/>
            <person name="Kuwata A."/>
            <person name="Ogata H."/>
        </authorList>
    </citation>
    <scope>NUCLEOTIDE SEQUENCE [LARGE SCALE GENOMIC DNA]</scope>
</reference>
<dbReference type="Gene3D" id="3.40.30.10">
    <property type="entry name" value="Glutaredoxin"/>
    <property type="match status" value="1"/>
</dbReference>
<dbReference type="EMBL" id="BLQM01000140">
    <property type="protein sequence ID" value="GMH68502.1"/>
    <property type="molecule type" value="Genomic_DNA"/>
</dbReference>
<dbReference type="Pfam" id="PF13410">
    <property type="entry name" value="GST_C_2"/>
    <property type="match status" value="1"/>
</dbReference>
<evidence type="ECO:0000259" key="2">
    <source>
        <dbReference type="PROSITE" id="PS50404"/>
    </source>
</evidence>
<dbReference type="InterPro" id="IPR050983">
    <property type="entry name" value="GST_Omega/HSP26"/>
</dbReference>
<sequence>MSSTSSPTASPKSWDDLGTFLIPKPDKENGPTNPQATLRLFGQSESDVRVTLYRDHHAWCPYCQKIWLYLEEHKIPYRVRKVTMFCYGDKESWYRQVCPSGMLPALEIDNQLITESDVILMNLDHVFGPIESSPKLDSDEAYEFRRLERKLFGAWCDWLCRRHMPMTGGESRAEQNFKSVASEVDAALAKSATPFFLDSGFSITDIIFTPYIERMSASLTYYKSFSLRANYPNINKWFNAMEQRETYLGTQSDFHTHSHDLPPQMGMCVSNGTPETRETMENIDTGIPNSPHFEFETSTEPKEDASLEALTRCYVHREQLIDVNPSKDKPKFDEALRCALTYLATDTPCAPPKGTAPGLRYLRDRVSVPRDMSLHAGRKLRLALEVIASLDGEGEGPEIRDGDRRDQNPVPFVEAKVAREGARV</sequence>
<feature type="non-terminal residue" evidence="3">
    <location>
        <position position="1"/>
    </location>
</feature>
<dbReference type="GO" id="GO:0005737">
    <property type="term" value="C:cytoplasm"/>
    <property type="evidence" value="ECO:0007669"/>
    <property type="project" value="TreeGrafter"/>
</dbReference>
<dbReference type="InterPro" id="IPR036282">
    <property type="entry name" value="Glutathione-S-Trfase_C_sf"/>
</dbReference>
<comment type="caution">
    <text evidence="3">The sequence shown here is derived from an EMBL/GenBank/DDBJ whole genome shotgun (WGS) entry which is preliminary data.</text>
</comment>
<evidence type="ECO:0000256" key="1">
    <source>
        <dbReference type="SAM" id="MobiDB-lite"/>
    </source>
</evidence>
<dbReference type="SUPFAM" id="SSF47616">
    <property type="entry name" value="GST C-terminal domain-like"/>
    <property type="match status" value="1"/>
</dbReference>